<dbReference type="EMBL" id="KX467643">
    <property type="protein sequence ID" value="AOS58421.1"/>
    <property type="molecule type" value="Genomic_DNA"/>
</dbReference>
<accession>A0A1D8BJC9</accession>
<sequence length="73" mass="8583">MIYPFFYIVHGLTFLKENGRQFKILILPSKVFSKAYLETLMEDFKSLGYPVSFEERDGRYVLKVTDKIVILGE</sequence>
<evidence type="ECO:0000313" key="1">
    <source>
        <dbReference type="EMBL" id="AOS58421.1"/>
    </source>
</evidence>
<protein>
    <submittedName>
        <fullName evidence="1">Conserved lipothrixviral protein</fullName>
    </submittedName>
</protein>
<proteinExistence type="predicted"/>
<reference evidence="1" key="1">
    <citation type="journal article" date="2014" name="Mol. Microbiol.">
        <title>Inter-viral conflicts that exploit host CRISPR immune systems of Sulfolobus.</title>
        <authorList>
            <person name="Erdmann S."/>
            <person name="Le Moine Bauer S."/>
            <person name="Garrett R.A."/>
        </authorList>
    </citation>
    <scope>NUCLEOTIDE SEQUENCE [LARGE SCALE GENOMIC DNA]</scope>
</reference>
<gene>
    <name evidence="1" type="primary">SIFV2_gp66</name>
</gene>
<name>A0A1D8BJC9_SIFV</name>
<dbReference type="Proteomes" id="UP000223173">
    <property type="component" value="Segment"/>
</dbReference>
<organism evidence="1">
    <name type="scientific">Sulfolobus islandicus filamentous virus 2</name>
    <dbReference type="NCBI Taxonomy" id="1902331"/>
    <lineage>
        <taxon>Viruses</taxon>
        <taxon>Adnaviria</taxon>
        <taxon>Zilligvirae</taxon>
        <taxon>Taleaviricota</taxon>
        <taxon>Tokiviricetes</taxon>
        <taxon>Ligamenvirales</taxon>
        <taxon>Lipothrixviridae</taxon>
        <taxon>Betalipothrixvirus</taxon>
        <taxon>Betalipothrixvirus hveragerdiense</taxon>
        <taxon>Sulfolobus islandicus filamentous virus</taxon>
    </lineage>
</organism>
<reference evidence="1" key="2">
    <citation type="submission" date="2016-06" db="EMBL/GenBank/DDBJ databases">
        <authorList>
            <person name="Kjaerup R.B."/>
            <person name="Dalgaard T.S."/>
            <person name="Juul-Madsen H.R."/>
        </authorList>
    </citation>
    <scope>NUCLEOTIDE SEQUENCE</scope>
</reference>